<evidence type="ECO:0000313" key="1">
    <source>
        <dbReference type="EMBL" id="JAE13636.1"/>
    </source>
</evidence>
<organism evidence="1">
    <name type="scientific">Arundo donax</name>
    <name type="common">Giant reed</name>
    <name type="synonym">Donax arundinaceus</name>
    <dbReference type="NCBI Taxonomy" id="35708"/>
    <lineage>
        <taxon>Eukaryota</taxon>
        <taxon>Viridiplantae</taxon>
        <taxon>Streptophyta</taxon>
        <taxon>Embryophyta</taxon>
        <taxon>Tracheophyta</taxon>
        <taxon>Spermatophyta</taxon>
        <taxon>Magnoliopsida</taxon>
        <taxon>Liliopsida</taxon>
        <taxon>Poales</taxon>
        <taxon>Poaceae</taxon>
        <taxon>PACMAD clade</taxon>
        <taxon>Arundinoideae</taxon>
        <taxon>Arundineae</taxon>
        <taxon>Arundo</taxon>
    </lineage>
</organism>
<proteinExistence type="predicted"/>
<accession>A0A0A9FTJ2</accession>
<protein>
    <submittedName>
        <fullName evidence="1">Uncharacterized protein</fullName>
    </submittedName>
</protein>
<reference evidence="1" key="1">
    <citation type="submission" date="2014-09" db="EMBL/GenBank/DDBJ databases">
        <authorList>
            <person name="Magalhaes I.L.F."/>
            <person name="Oliveira U."/>
            <person name="Santos F.R."/>
            <person name="Vidigal T.H.D.A."/>
            <person name="Brescovit A.D."/>
            <person name="Santos A.J."/>
        </authorList>
    </citation>
    <scope>NUCLEOTIDE SEQUENCE</scope>
    <source>
        <tissue evidence="1">Shoot tissue taken approximately 20 cm above the soil surface</tissue>
    </source>
</reference>
<reference evidence="1" key="2">
    <citation type="journal article" date="2015" name="Data Brief">
        <title>Shoot transcriptome of the giant reed, Arundo donax.</title>
        <authorList>
            <person name="Barrero R.A."/>
            <person name="Guerrero F.D."/>
            <person name="Moolhuijzen P."/>
            <person name="Goolsby J.A."/>
            <person name="Tidwell J."/>
            <person name="Bellgard S.E."/>
            <person name="Bellgard M.I."/>
        </authorList>
    </citation>
    <scope>NUCLEOTIDE SEQUENCE</scope>
    <source>
        <tissue evidence="1">Shoot tissue taken approximately 20 cm above the soil surface</tissue>
    </source>
</reference>
<dbReference type="EMBL" id="GBRH01184260">
    <property type="protein sequence ID" value="JAE13636.1"/>
    <property type="molecule type" value="Transcribed_RNA"/>
</dbReference>
<sequence>MSIPKLKLIVTSEI</sequence>
<name>A0A0A9FTJ2_ARUDO</name>